<proteinExistence type="predicted"/>
<evidence type="ECO:0000259" key="1">
    <source>
        <dbReference type="Pfam" id="PF00551"/>
    </source>
</evidence>
<dbReference type="Pfam" id="PF02911">
    <property type="entry name" value="Formyl_trans_C"/>
    <property type="match status" value="1"/>
</dbReference>
<evidence type="ECO:0000313" key="3">
    <source>
        <dbReference type="EMBL" id="KAL3315701.1"/>
    </source>
</evidence>
<dbReference type="SUPFAM" id="SSF53328">
    <property type="entry name" value="Formyltransferase"/>
    <property type="match status" value="1"/>
</dbReference>
<dbReference type="EMBL" id="JBJKFK010000685">
    <property type="protein sequence ID" value="KAL3315701.1"/>
    <property type="molecule type" value="Genomic_DNA"/>
</dbReference>
<gene>
    <name evidence="3" type="ORF">Ciccas_005669</name>
</gene>
<dbReference type="Proteomes" id="UP001626550">
    <property type="component" value="Unassembled WGS sequence"/>
</dbReference>
<dbReference type="InterPro" id="IPR011034">
    <property type="entry name" value="Formyl_transferase-like_C_sf"/>
</dbReference>
<comment type="caution">
    <text evidence="3">The sequence shown here is derived from an EMBL/GenBank/DDBJ whole genome shotgun (WGS) entry which is preliminary data.</text>
</comment>
<dbReference type="AlphaFoldDB" id="A0ABD2QAD8"/>
<dbReference type="InterPro" id="IPR005793">
    <property type="entry name" value="Formyl_trans_C"/>
</dbReference>
<evidence type="ECO:0000313" key="4">
    <source>
        <dbReference type="Proteomes" id="UP001626550"/>
    </source>
</evidence>
<organism evidence="3 4">
    <name type="scientific">Cichlidogyrus casuarinus</name>
    <dbReference type="NCBI Taxonomy" id="1844966"/>
    <lineage>
        <taxon>Eukaryota</taxon>
        <taxon>Metazoa</taxon>
        <taxon>Spiralia</taxon>
        <taxon>Lophotrochozoa</taxon>
        <taxon>Platyhelminthes</taxon>
        <taxon>Monogenea</taxon>
        <taxon>Monopisthocotylea</taxon>
        <taxon>Dactylogyridea</taxon>
        <taxon>Ancyrocephalidae</taxon>
        <taxon>Cichlidogyrus</taxon>
    </lineage>
</organism>
<dbReference type="SUPFAM" id="SSF50486">
    <property type="entry name" value="FMT C-terminal domain-like"/>
    <property type="match status" value="1"/>
</dbReference>
<dbReference type="InterPro" id="IPR002376">
    <property type="entry name" value="Formyl_transf_N"/>
</dbReference>
<keyword evidence="4" id="KW-1185">Reference proteome</keyword>
<dbReference type="InterPro" id="IPR036477">
    <property type="entry name" value="Formyl_transf_N_sf"/>
</dbReference>
<dbReference type="Pfam" id="PF00551">
    <property type="entry name" value="Formyl_trans_N"/>
    <property type="match status" value="1"/>
</dbReference>
<protein>
    <recommendedName>
        <fullName evidence="5">Methionyl-tRNA formyltransferase</fullName>
    </recommendedName>
</protein>
<sequence>MLTEDFMGRFLFTKFAYRATVNKFRALNLARPINIGQNIAFFGSDELSLHTLKCLHAVYPVQTVVTTNASTPIYRYAQKTSMNCHLWNDLKKDKFAYFSTHKHSLGIVISFGKILPNSMIRRFQSPIINVHPSLLPRWRGASPLPYTILAGDALTAVSIFLISDKTVDTGRIWSCDLVQLPTSHLFKTSDLLRFMMPHCSRSLLRLIEVLRVLEPHSLDQSVIPLKVENTSKPNKEHGNLDFQTMSAVHVNRIWRAFHEFRVHPTCRFENQILSLIDEPSPVDPATIPPLQCEPGDLVVLKRHEPEFRIFIRCQDSWLLPSRFKLHGHKPCSQIDFYNGYLHQLKASSRDLGHNFHLYARLTSLGPNPIVPIPPPLIDFPRDFLVNKFNVTLE</sequence>
<accession>A0ABD2QAD8</accession>
<dbReference type="PANTHER" id="PTHR11138:SF5">
    <property type="entry name" value="METHIONYL-TRNA FORMYLTRANSFERASE, MITOCHONDRIAL"/>
    <property type="match status" value="1"/>
</dbReference>
<dbReference type="Gene3D" id="3.40.50.12230">
    <property type="match status" value="1"/>
</dbReference>
<evidence type="ECO:0008006" key="5">
    <source>
        <dbReference type="Google" id="ProtNLM"/>
    </source>
</evidence>
<reference evidence="3 4" key="1">
    <citation type="submission" date="2024-11" db="EMBL/GenBank/DDBJ databases">
        <title>Adaptive evolution of stress response genes in parasites aligns with host niche diversity.</title>
        <authorList>
            <person name="Hahn C."/>
            <person name="Resl P."/>
        </authorList>
    </citation>
    <scope>NUCLEOTIDE SEQUENCE [LARGE SCALE GENOMIC DNA]</scope>
    <source>
        <strain evidence="3">EGGRZ-B1_66</strain>
        <tissue evidence="3">Body</tissue>
    </source>
</reference>
<feature type="domain" description="Formyl transferase N-terminal" evidence="1">
    <location>
        <begin position="100"/>
        <end position="173"/>
    </location>
</feature>
<evidence type="ECO:0000259" key="2">
    <source>
        <dbReference type="Pfam" id="PF02911"/>
    </source>
</evidence>
<dbReference type="PANTHER" id="PTHR11138">
    <property type="entry name" value="METHIONYL-TRNA FORMYLTRANSFERASE"/>
    <property type="match status" value="1"/>
</dbReference>
<name>A0ABD2QAD8_9PLAT</name>
<feature type="domain" description="Formyl transferase C-terminal" evidence="2">
    <location>
        <begin position="234"/>
        <end position="340"/>
    </location>
</feature>